<dbReference type="AlphaFoldDB" id="A0AAQ3P6L5"/>
<dbReference type="SUPFAM" id="SSF56672">
    <property type="entry name" value="DNA/RNA polymerases"/>
    <property type="match status" value="1"/>
</dbReference>
<dbReference type="InterPro" id="IPR050951">
    <property type="entry name" value="Retrovirus_Pol_polyprotein"/>
</dbReference>
<dbReference type="GO" id="GO:0003824">
    <property type="term" value="F:catalytic activity"/>
    <property type="evidence" value="ECO:0007669"/>
    <property type="project" value="UniProtKB-KW"/>
</dbReference>
<dbReference type="EMBL" id="CP144699">
    <property type="protein sequence ID" value="WVZ21607.1"/>
    <property type="molecule type" value="Genomic_DNA"/>
</dbReference>
<keyword evidence="2" id="KW-1185">Reference proteome</keyword>
<dbReference type="Gene3D" id="3.30.70.270">
    <property type="match status" value="1"/>
</dbReference>
<evidence type="ECO:0008006" key="3">
    <source>
        <dbReference type="Google" id="ProtNLM"/>
    </source>
</evidence>
<gene>
    <name evidence="1" type="ORF">V8G54_008929</name>
</gene>
<dbReference type="PANTHER" id="PTHR37984">
    <property type="entry name" value="PROTEIN CBG26694"/>
    <property type="match status" value="1"/>
</dbReference>
<dbReference type="CDD" id="cd00303">
    <property type="entry name" value="retropepsin_like"/>
    <property type="match status" value="1"/>
</dbReference>
<dbReference type="PANTHER" id="PTHR37984:SF5">
    <property type="entry name" value="PROTEIN NYNRIN-LIKE"/>
    <property type="match status" value="1"/>
</dbReference>
<protein>
    <recommendedName>
        <fullName evidence="3">Reverse transcriptase/retrotransposon-derived protein RNase H-like domain-containing protein</fullName>
    </recommendedName>
</protein>
<evidence type="ECO:0000313" key="1">
    <source>
        <dbReference type="EMBL" id="WVZ21607.1"/>
    </source>
</evidence>
<accession>A0AAQ3P6L5</accession>
<dbReference type="Proteomes" id="UP001374535">
    <property type="component" value="Chromosome 2"/>
</dbReference>
<organism evidence="1 2">
    <name type="scientific">Vigna mungo</name>
    <name type="common">Black gram</name>
    <name type="synonym">Phaseolus mungo</name>
    <dbReference type="NCBI Taxonomy" id="3915"/>
    <lineage>
        <taxon>Eukaryota</taxon>
        <taxon>Viridiplantae</taxon>
        <taxon>Streptophyta</taxon>
        <taxon>Embryophyta</taxon>
        <taxon>Tracheophyta</taxon>
        <taxon>Spermatophyta</taxon>
        <taxon>Magnoliopsida</taxon>
        <taxon>eudicotyledons</taxon>
        <taxon>Gunneridae</taxon>
        <taxon>Pentapetalae</taxon>
        <taxon>rosids</taxon>
        <taxon>fabids</taxon>
        <taxon>Fabales</taxon>
        <taxon>Fabaceae</taxon>
        <taxon>Papilionoideae</taxon>
        <taxon>50 kb inversion clade</taxon>
        <taxon>NPAAA clade</taxon>
        <taxon>indigoferoid/millettioid clade</taxon>
        <taxon>Phaseoleae</taxon>
        <taxon>Vigna</taxon>
    </lineage>
</organism>
<name>A0AAQ3P6L5_VIGMU</name>
<evidence type="ECO:0000313" key="2">
    <source>
        <dbReference type="Proteomes" id="UP001374535"/>
    </source>
</evidence>
<dbReference type="InterPro" id="IPR043502">
    <property type="entry name" value="DNA/RNA_pol_sf"/>
</dbReference>
<dbReference type="InterPro" id="IPR043128">
    <property type="entry name" value="Rev_trsase/Diguanyl_cyclase"/>
</dbReference>
<proteinExistence type="predicted"/>
<reference evidence="1 2" key="1">
    <citation type="journal article" date="2023" name="Life. Sci Alliance">
        <title>Evolutionary insights into 3D genome organization and epigenetic landscape of Vigna mungo.</title>
        <authorList>
            <person name="Junaid A."/>
            <person name="Singh B."/>
            <person name="Bhatia S."/>
        </authorList>
    </citation>
    <scope>NUCLEOTIDE SEQUENCE [LARGE SCALE GENOMIC DNA]</scope>
    <source>
        <strain evidence="1">Urdbean</strain>
    </source>
</reference>
<sequence>MPLKMLDRMDAQEERLTAMEIAMHQTFRELTNLESQFGSRESSDDKENGWPYRVDYESRYLLRSIVIYGRDEDTFGQVEYGVCQSDNPYEELKDLVHQGMRRSTYRSLSNIWATSLVAYIRRLGGESKLLTQSPDSKPCAWQGIAGQHTKGTSIGIVNQGESHATRDVSSATPMYKEAVLGDDETLNEVGDVLPIETKEEKGESTLEYGAIGCSKLSQPQFYISTSGIALGLDDEQGKSIGVRLGDSHRVATIGRCQSVEIQLGNFQTVVAPYVLELGSLDMILGGKSWELQGQKPDSRKCLQKIVAHLQSLMEEKRSKGEMSIGREPSREQRMEQGMKREHLENLSIVLQVLQEHKFVVNEKKCAFGTRQGSNRNFIVGYRKIAKPLTELTKKEGFKWTIAAKETFEELKRVMTPSPLLILPDFLQPLEIDCHASRVELGVLLMKNHRPIAYYMVQHWRLYLLGRSFKVFSDERSLGYLLCATEWLAKLLGYQFEVIYKLGPQQGCGFTLNVFEEGELRQMNFFPTWVQEQQATELQLLVIPKDMHKIRAVSATASACIKPILTPKNIILRF</sequence>